<dbReference type="GO" id="GO:0006508">
    <property type="term" value="P:proteolysis"/>
    <property type="evidence" value="ECO:0007669"/>
    <property type="project" value="UniProtKB-KW"/>
</dbReference>
<dbReference type="AlphaFoldDB" id="A0A0P1BR36"/>
<dbReference type="PANTHER" id="PTHR10046">
    <property type="entry name" value="ATP DEPENDENT LON PROTEASE FAMILY MEMBER"/>
    <property type="match status" value="1"/>
</dbReference>
<dbReference type="GO" id="GO:0004176">
    <property type="term" value="F:ATP-dependent peptidase activity"/>
    <property type="evidence" value="ECO:0007669"/>
    <property type="project" value="UniProtKB-UniRule"/>
</dbReference>
<feature type="active site" evidence="1">
    <location>
        <position position="55"/>
    </location>
</feature>
<evidence type="ECO:0000259" key="3">
    <source>
        <dbReference type="PROSITE" id="PS51786"/>
    </source>
</evidence>
<evidence type="ECO:0000313" key="4">
    <source>
        <dbReference type="EMBL" id="CEH18241.1"/>
    </source>
</evidence>
<evidence type="ECO:0000256" key="2">
    <source>
        <dbReference type="SAM" id="MobiDB-lite"/>
    </source>
</evidence>
<proteinExistence type="inferred from homology"/>
<keyword evidence="1" id="KW-0720">Serine protease</keyword>
<feature type="active site" evidence="1">
    <location>
        <position position="12"/>
    </location>
</feature>
<keyword evidence="5" id="KW-1185">Reference proteome</keyword>
<organism evidence="4 5">
    <name type="scientific">Ceraceosorus bombacis</name>
    <dbReference type="NCBI Taxonomy" id="401625"/>
    <lineage>
        <taxon>Eukaryota</taxon>
        <taxon>Fungi</taxon>
        <taxon>Dikarya</taxon>
        <taxon>Basidiomycota</taxon>
        <taxon>Ustilaginomycotina</taxon>
        <taxon>Exobasidiomycetes</taxon>
        <taxon>Ceraceosorales</taxon>
        <taxon>Ceraceosoraceae</taxon>
        <taxon>Ceraceosorus</taxon>
    </lineage>
</organism>
<dbReference type="Pfam" id="PF05362">
    <property type="entry name" value="Lon_C"/>
    <property type="match status" value="1"/>
</dbReference>
<comment type="similarity">
    <text evidence="1">Belongs to the peptidase S16 family.</text>
</comment>
<dbReference type="PROSITE" id="PS51786">
    <property type="entry name" value="LON_PROTEOLYTIC"/>
    <property type="match status" value="1"/>
</dbReference>
<reference evidence="4 5" key="1">
    <citation type="submission" date="2014-09" db="EMBL/GenBank/DDBJ databases">
        <authorList>
            <person name="Magalhaes I.L.F."/>
            <person name="Oliveira U."/>
            <person name="Santos F.R."/>
            <person name="Vidigal T.H.D.A."/>
            <person name="Brescovit A.D."/>
            <person name="Santos A.J."/>
        </authorList>
    </citation>
    <scope>NUCLEOTIDE SEQUENCE [LARGE SCALE GENOMIC DNA]</scope>
</reference>
<dbReference type="InterPro" id="IPR014721">
    <property type="entry name" value="Ribsml_uS5_D2-typ_fold_subgr"/>
</dbReference>
<sequence length="147" mass="15746">MPEGSIGKEGPSAGVAFITSLVSLLTNRSMPTDLAMTGEVSLRGIVLPVGGLKEKLLAAHRSGIKKVILPAQNQPNVEADVPRVVLDDLDVNYVSNVWSALHIAFGEGPWSARAKELQQQEAEELKEEEGRRHSPQKKDVGPATDSA</sequence>
<dbReference type="STRING" id="401625.A0A0P1BR36"/>
<keyword evidence="1" id="KW-0378">Hydrolase</keyword>
<dbReference type="Gene3D" id="3.30.230.10">
    <property type="match status" value="1"/>
</dbReference>
<protein>
    <submittedName>
        <fullName evidence="4">Probable pim1-atp-dependent mitochondrial</fullName>
    </submittedName>
</protein>
<dbReference type="GO" id="GO:0005524">
    <property type="term" value="F:ATP binding"/>
    <property type="evidence" value="ECO:0007669"/>
    <property type="project" value="InterPro"/>
</dbReference>
<accession>A0A0P1BR36</accession>
<feature type="region of interest" description="Disordered" evidence="2">
    <location>
        <begin position="114"/>
        <end position="147"/>
    </location>
</feature>
<dbReference type="InterPro" id="IPR020568">
    <property type="entry name" value="Ribosomal_Su5_D2-typ_SF"/>
</dbReference>
<feature type="compositionally biased region" description="Basic and acidic residues" evidence="2">
    <location>
        <begin position="128"/>
        <end position="140"/>
    </location>
</feature>
<keyword evidence="1" id="KW-0645">Protease</keyword>
<dbReference type="OrthoDB" id="2411602at2759"/>
<dbReference type="InterPro" id="IPR008269">
    <property type="entry name" value="Lon_proteolytic"/>
</dbReference>
<dbReference type="PRINTS" id="PR00830">
    <property type="entry name" value="ENDOLAPTASE"/>
</dbReference>
<evidence type="ECO:0000256" key="1">
    <source>
        <dbReference type="PROSITE-ProRule" id="PRU01122"/>
    </source>
</evidence>
<feature type="domain" description="Lon proteolytic" evidence="3">
    <location>
        <begin position="1"/>
        <end position="107"/>
    </location>
</feature>
<dbReference type="EMBL" id="CCYA01000270">
    <property type="protein sequence ID" value="CEH18241.1"/>
    <property type="molecule type" value="Genomic_DNA"/>
</dbReference>
<evidence type="ECO:0000313" key="5">
    <source>
        <dbReference type="Proteomes" id="UP000054845"/>
    </source>
</evidence>
<dbReference type="GO" id="GO:0004252">
    <property type="term" value="F:serine-type endopeptidase activity"/>
    <property type="evidence" value="ECO:0007669"/>
    <property type="project" value="UniProtKB-UniRule"/>
</dbReference>
<dbReference type="Proteomes" id="UP000054845">
    <property type="component" value="Unassembled WGS sequence"/>
</dbReference>
<dbReference type="InterPro" id="IPR027065">
    <property type="entry name" value="Lon_Prtase"/>
</dbReference>
<name>A0A0P1BR36_9BASI</name>
<dbReference type="GO" id="GO:0030163">
    <property type="term" value="P:protein catabolic process"/>
    <property type="evidence" value="ECO:0007669"/>
    <property type="project" value="InterPro"/>
</dbReference>
<dbReference type="SUPFAM" id="SSF54211">
    <property type="entry name" value="Ribosomal protein S5 domain 2-like"/>
    <property type="match status" value="1"/>
</dbReference>